<keyword evidence="1" id="KW-1133">Transmembrane helix</keyword>
<sequence>MLVRKKEEDFLAEGGIEMKNKGFTLIELLVVIGIITILATIVLVAINPARQFAQARDTTRRNDMYQILNAIYQFAVDNNGTYPTQIQTNNWLDIGNCGGCLALQADLVPTYIPAIPFDPSTGNQQTGVTDYVLARETSGRLTASASSAEINVPLTITR</sequence>
<dbReference type="InterPro" id="IPR012902">
    <property type="entry name" value="N_methyl_site"/>
</dbReference>
<evidence type="ECO:0000256" key="1">
    <source>
        <dbReference type="SAM" id="Phobius"/>
    </source>
</evidence>
<protein>
    <recommendedName>
        <fullName evidence="4">Type II secretion system protein GspG C-terminal domain-containing protein</fullName>
    </recommendedName>
</protein>
<dbReference type="Pfam" id="PF07963">
    <property type="entry name" value="N_methyl"/>
    <property type="match status" value="1"/>
</dbReference>
<reference evidence="2 3" key="1">
    <citation type="journal article" date="2016" name="Nat. Commun.">
        <title>Thousands of microbial genomes shed light on interconnected biogeochemical processes in an aquifer system.</title>
        <authorList>
            <person name="Anantharaman K."/>
            <person name="Brown C.T."/>
            <person name="Hug L.A."/>
            <person name="Sharon I."/>
            <person name="Castelle C.J."/>
            <person name="Probst A.J."/>
            <person name="Thomas B.C."/>
            <person name="Singh A."/>
            <person name="Wilkins M.J."/>
            <person name="Karaoz U."/>
            <person name="Brodie E.L."/>
            <person name="Williams K.H."/>
            <person name="Hubbard S.S."/>
            <person name="Banfield J.F."/>
        </authorList>
    </citation>
    <scope>NUCLEOTIDE SEQUENCE [LARGE SCALE GENOMIC DNA]</scope>
</reference>
<dbReference type="Proteomes" id="UP000179233">
    <property type="component" value="Unassembled WGS sequence"/>
</dbReference>
<proteinExistence type="predicted"/>
<keyword evidence="1" id="KW-0472">Membrane</keyword>
<dbReference type="PANTHER" id="PTHR30093">
    <property type="entry name" value="GENERAL SECRETION PATHWAY PROTEIN G"/>
    <property type="match status" value="1"/>
</dbReference>
<organism evidence="2 3">
    <name type="scientific">Candidatus Chisholmbacteria bacterium RIFCSPHIGHO2_01_FULL_52_32</name>
    <dbReference type="NCBI Taxonomy" id="1797591"/>
    <lineage>
        <taxon>Bacteria</taxon>
        <taxon>Candidatus Chisholmiibacteriota</taxon>
    </lineage>
</organism>
<dbReference type="InterPro" id="IPR045584">
    <property type="entry name" value="Pilin-like"/>
</dbReference>
<evidence type="ECO:0000313" key="3">
    <source>
        <dbReference type="Proteomes" id="UP000179233"/>
    </source>
</evidence>
<feature type="transmembrane region" description="Helical" evidence="1">
    <location>
        <begin position="25"/>
        <end position="46"/>
    </location>
</feature>
<evidence type="ECO:0008006" key="4">
    <source>
        <dbReference type="Google" id="ProtNLM"/>
    </source>
</evidence>
<dbReference type="Gene3D" id="3.30.700.10">
    <property type="entry name" value="Glycoprotein, Type 4 Pilin"/>
    <property type="match status" value="1"/>
</dbReference>
<keyword evidence="1" id="KW-0812">Transmembrane</keyword>
<dbReference type="AlphaFoldDB" id="A0A1G1VTZ6"/>
<dbReference type="NCBIfam" id="TIGR02532">
    <property type="entry name" value="IV_pilin_GFxxxE"/>
    <property type="match status" value="1"/>
</dbReference>
<dbReference type="SUPFAM" id="SSF54523">
    <property type="entry name" value="Pili subunits"/>
    <property type="match status" value="1"/>
</dbReference>
<dbReference type="PROSITE" id="PS00409">
    <property type="entry name" value="PROKAR_NTER_METHYL"/>
    <property type="match status" value="1"/>
</dbReference>
<dbReference type="EMBL" id="MHCJ01000003">
    <property type="protein sequence ID" value="OGY18794.1"/>
    <property type="molecule type" value="Genomic_DNA"/>
</dbReference>
<evidence type="ECO:0000313" key="2">
    <source>
        <dbReference type="EMBL" id="OGY18794.1"/>
    </source>
</evidence>
<accession>A0A1G1VTZ6</accession>
<gene>
    <name evidence="2" type="ORF">A2786_04850</name>
</gene>
<name>A0A1G1VTZ6_9BACT</name>
<comment type="caution">
    <text evidence="2">The sequence shown here is derived from an EMBL/GenBank/DDBJ whole genome shotgun (WGS) entry which is preliminary data.</text>
</comment>